<protein>
    <submittedName>
        <fullName evidence="1">Uncharacterized protein</fullName>
    </submittedName>
</protein>
<accession>A0A118JY43</accession>
<dbReference type="AlphaFoldDB" id="A0A118JY43"/>
<proteinExistence type="predicted"/>
<dbReference type="EMBL" id="LEKV01004130">
    <property type="protein sequence ID" value="KVH96864.1"/>
    <property type="molecule type" value="Genomic_DNA"/>
</dbReference>
<keyword evidence="2" id="KW-1185">Reference proteome</keyword>
<gene>
    <name evidence="1" type="ORF">Ccrd_001043</name>
</gene>
<evidence type="ECO:0000313" key="1">
    <source>
        <dbReference type="EMBL" id="KVH96864.1"/>
    </source>
</evidence>
<name>A0A118JY43_CYNCS</name>
<organism evidence="1 2">
    <name type="scientific">Cynara cardunculus var. scolymus</name>
    <name type="common">Globe artichoke</name>
    <name type="synonym">Cynara scolymus</name>
    <dbReference type="NCBI Taxonomy" id="59895"/>
    <lineage>
        <taxon>Eukaryota</taxon>
        <taxon>Viridiplantae</taxon>
        <taxon>Streptophyta</taxon>
        <taxon>Embryophyta</taxon>
        <taxon>Tracheophyta</taxon>
        <taxon>Spermatophyta</taxon>
        <taxon>Magnoliopsida</taxon>
        <taxon>eudicotyledons</taxon>
        <taxon>Gunneridae</taxon>
        <taxon>Pentapetalae</taxon>
        <taxon>asterids</taxon>
        <taxon>campanulids</taxon>
        <taxon>Asterales</taxon>
        <taxon>Asteraceae</taxon>
        <taxon>Carduoideae</taxon>
        <taxon>Cardueae</taxon>
        <taxon>Carduinae</taxon>
        <taxon>Cynara</taxon>
    </lineage>
</organism>
<reference evidence="1 2" key="1">
    <citation type="journal article" date="2016" name="Sci. Rep.">
        <title>The genome sequence of the outbreeding globe artichoke constructed de novo incorporating a phase-aware low-pass sequencing strategy of F1 progeny.</title>
        <authorList>
            <person name="Scaglione D."/>
            <person name="Reyes-Chin-Wo S."/>
            <person name="Acquadro A."/>
            <person name="Froenicke L."/>
            <person name="Portis E."/>
            <person name="Beitel C."/>
            <person name="Tirone M."/>
            <person name="Mauro R."/>
            <person name="Lo Monaco A."/>
            <person name="Mauromicale G."/>
            <person name="Faccioli P."/>
            <person name="Cattivelli L."/>
            <person name="Rieseberg L."/>
            <person name="Michelmore R."/>
            <person name="Lanteri S."/>
        </authorList>
    </citation>
    <scope>NUCLEOTIDE SEQUENCE [LARGE SCALE GENOMIC DNA]</scope>
    <source>
        <strain evidence="1">2C</strain>
    </source>
</reference>
<dbReference type="Gramene" id="KVH96864">
    <property type="protein sequence ID" value="KVH96864"/>
    <property type="gene ID" value="Ccrd_001043"/>
</dbReference>
<dbReference type="Proteomes" id="UP000243975">
    <property type="component" value="Unassembled WGS sequence"/>
</dbReference>
<sequence length="54" mass="6302">MVGNFDLGLVDSLHLSCTRRSTNMEDLLKLNRHWVEDLLLLQVLRVLQRTRAVI</sequence>
<comment type="caution">
    <text evidence="1">The sequence shown here is derived from an EMBL/GenBank/DDBJ whole genome shotgun (WGS) entry which is preliminary data.</text>
</comment>
<evidence type="ECO:0000313" key="2">
    <source>
        <dbReference type="Proteomes" id="UP000243975"/>
    </source>
</evidence>